<proteinExistence type="predicted"/>
<evidence type="ECO:0000256" key="1">
    <source>
        <dbReference type="PROSITE-ProRule" id="PRU00176"/>
    </source>
</evidence>
<comment type="caution">
    <text evidence="3">The sequence shown here is derived from an EMBL/GenBank/DDBJ whole genome shotgun (WGS) entry which is preliminary data.</text>
</comment>
<feature type="domain" description="RRM" evidence="2">
    <location>
        <begin position="55"/>
        <end position="130"/>
    </location>
</feature>
<evidence type="ECO:0000259" key="2">
    <source>
        <dbReference type="PROSITE" id="PS50102"/>
    </source>
</evidence>
<evidence type="ECO:0000313" key="4">
    <source>
        <dbReference type="Proteomes" id="UP001176940"/>
    </source>
</evidence>
<dbReference type="EMBL" id="CAUEEQ010058933">
    <property type="protein sequence ID" value="CAJ0963988.1"/>
    <property type="molecule type" value="Genomic_DNA"/>
</dbReference>
<feature type="domain" description="RRM" evidence="2">
    <location>
        <begin position="153"/>
        <end position="228"/>
    </location>
</feature>
<dbReference type="SMART" id="SM00360">
    <property type="entry name" value="RRM"/>
    <property type="match status" value="2"/>
</dbReference>
<dbReference type="SUPFAM" id="SSF54928">
    <property type="entry name" value="RNA-binding domain, RBD"/>
    <property type="match status" value="2"/>
</dbReference>
<dbReference type="PANTHER" id="PTHR15592">
    <property type="entry name" value="MATRIN 3/NUCLEAR PROTEIN 220-RELATED"/>
    <property type="match status" value="1"/>
</dbReference>
<evidence type="ECO:0000313" key="3">
    <source>
        <dbReference type="EMBL" id="CAJ0963988.1"/>
    </source>
</evidence>
<dbReference type="InterPro" id="IPR035979">
    <property type="entry name" value="RBD_domain_sf"/>
</dbReference>
<dbReference type="Gene3D" id="3.30.70.330">
    <property type="match status" value="2"/>
</dbReference>
<accession>A0ABN9MCP6</accession>
<dbReference type="Proteomes" id="UP001176940">
    <property type="component" value="Unassembled WGS sequence"/>
</dbReference>
<name>A0ABN9MCP6_9NEOB</name>
<dbReference type="PROSITE" id="PS50102">
    <property type="entry name" value="RRM"/>
    <property type="match status" value="2"/>
</dbReference>
<sequence>MSWSHDCDVTKVLLAQHLWNRTAACSAEEIGTSEGMYDQGPGPRRMQDRPHNTGRVVRIINFERGKNLTKQLPGLAEPFGVITNFLILKRMNEAYIEMSTPEEAMAVADYYSTNEALINGKPVRVNLSQKYKCMKKWEKPEVKSIGKKTETGKVVHLSKLPSSGYTDTEFLKLVEDFGKVKTYILMRARNKSVVEMEKVEDAQDMVKRCETVPLVFNGKTLQVELSERYKKLVLRQSLEFFFTT</sequence>
<dbReference type="InterPro" id="IPR000504">
    <property type="entry name" value="RRM_dom"/>
</dbReference>
<dbReference type="InterPro" id="IPR012677">
    <property type="entry name" value="Nucleotide-bd_a/b_plait_sf"/>
</dbReference>
<reference evidence="3" key="1">
    <citation type="submission" date="2023-07" db="EMBL/GenBank/DDBJ databases">
        <authorList>
            <person name="Stuckert A."/>
        </authorList>
    </citation>
    <scope>NUCLEOTIDE SEQUENCE</scope>
</reference>
<organism evidence="3 4">
    <name type="scientific">Ranitomeya imitator</name>
    <name type="common">mimic poison frog</name>
    <dbReference type="NCBI Taxonomy" id="111125"/>
    <lineage>
        <taxon>Eukaryota</taxon>
        <taxon>Metazoa</taxon>
        <taxon>Chordata</taxon>
        <taxon>Craniata</taxon>
        <taxon>Vertebrata</taxon>
        <taxon>Euteleostomi</taxon>
        <taxon>Amphibia</taxon>
        <taxon>Batrachia</taxon>
        <taxon>Anura</taxon>
        <taxon>Neobatrachia</taxon>
        <taxon>Hyloidea</taxon>
        <taxon>Dendrobatidae</taxon>
        <taxon>Dendrobatinae</taxon>
        <taxon>Ranitomeya</taxon>
    </lineage>
</organism>
<protein>
    <recommendedName>
        <fullName evidence="2">RRM domain-containing protein</fullName>
    </recommendedName>
</protein>
<keyword evidence="4" id="KW-1185">Reference proteome</keyword>
<keyword evidence="1" id="KW-0694">RNA-binding</keyword>
<gene>
    <name evidence="3" type="ORF">RIMI_LOCUS18903112</name>
</gene>